<dbReference type="FunFam" id="3.90.640.10:FF:000047">
    <property type="entry name" value="Actin, alpha skeletal muscle"/>
    <property type="match status" value="1"/>
</dbReference>
<evidence type="ECO:0000256" key="3">
    <source>
        <dbReference type="ARBA" id="ARBA00022741"/>
    </source>
</evidence>
<name>A0A196S6K5_BLAHN</name>
<keyword evidence="2" id="KW-0963">Cytoplasm</keyword>
<dbReference type="STRING" id="478820.A0A196S6K5"/>
<evidence type="ECO:0000256" key="6">
    <source>
        <dbReference type="ARBA" id="ARBA00023212"/>
    </source>
</evidence>
<proteinExistence type="inferred from homology"/>
<dbReference type="OrthoDB" id="422673at2759"/>
<dbReference type="FunFam" id="3.30.420.40:FF:000148">
    <property type="entry name" value="Actin, alpha skeletal muscle"/>
    <property type="match status" value="1"/>
</dbReference>
<keyword evidence="3" id="KW-0547">Nucleotide-binding</keyword>
<evidence type="ECO:0000256" key="2">
    <source>
        <dbReference type="ARBA" id="ARBA00022490"/>
    </source>
</evidence>
<dbReference type="SMART" id="SM00268">
    <property type="entry name" value="ACTIN"/>
    <property type="match status" value="1"/>
</dbReference>
<keyword evidence="4" id="KW-0378">Hydrolase</keyword>
<dbReference type="Pfam" id="PF00022">
    <property type="entry name" value="Actin"/>
    <property type="match status" value="2"/>
</dbReference>
<comment type="catalytic activity">
    <reaction evidence="7">
        <text>ATP + H2O = ADP + phosphate + H(+)</text>
        <dbReference type="Rhea" id="RHEA:13065"/>
        <dbReference type="ChEBI" id="CHEBI:15377"/>
        <dbReference type="ChEBI" id="CHEBI:15378"/>
        <dbReference type="ChEBI" id="CHEBI:30616"/>
        <dbReference type="ChEBI" id="CHEBI:43474"/>
        <dbReference type="ChEBI" id="CHEBI:456216"/>
    </reaction>
</comment>
<evidence type="ECO:0000313" key="10">
    <source>
        <dbReference type="Proteomes" id="UP000078348"/>
    </source>
</evidence>
<keyword evidence="10" id="KW-1185">Reference proteome</keyword>
<evidence type="ECO:0000256" key="8">
    <source>
        <dbReference type="RuleBase" id="RU000487"/>
    </source>
</evidence>
<dbReference type="Proteomes" id="UP000078348">
    <property type="component" value="Unassembled WGS sequence"/>
</dbReference>
<evidence type="ECO:0000256" key="5">
    <source>
        <dbReference type="ARBA" id="ARBA00022840"/>
    </source>
</evidence>
<organism evidence="9 10">
    <name type="scientific">Blastocystis sp. subtype 1 (strain ATCC 50177 / NandII)</name>
    <dbReference type="NCBI Taxonomy" id="478820"/>
    <lineage>
        <taxon>Eukaryota</taxon>
        <taxon>Sar</taxon>
        <taxon>Stramenopiles</taxon>
        <taxon>Bigyra</taxon>
        <taxon>Opalozoa</taxon>
        <taxon>Opalinata</taxon>
        <taxon>Blastocystidae</taxon>
        <taxon>Blastocystis</taxon>
    </lineage>
</organism>
<dbReference type="InterPro" id="IPR043129">
    <property type="entry name" value="ATPase_NBD"/>
</dbReference>
<keyword evidence="6" id="KW-0206">Cytoskeleton</keyword>
<dbReference type="SUPFAM" id="SSF53067">
    <property type="entry name" value="Actin-like ATPase domain"/>
    <property type="match status" value="2"/>
</dbReference>
<dbReference type="Gene3D" id="3.30.420.40">
    <property type="match status" value="3"/>
</dbReference>
<evidence type="ECO:0000256" key="7">
    <source>
        <dbReference type="ARBA" id="ARBA00049360"/>
    </source>
</evidence>
<comment type="subcellular location">
    <subcellularLocation>
        <location evidence="1">Cytoplasm</location>
        <location evidence="1">Cytoskeleton</location>
    </subcellularLocation>
</comment>
<reference evidence="9 10" key="1">
    <citation type="submission" date="2016-05" db="EMBL/GenBank/DDBJ databases">
        <title>Nuclear genome of Blastocystis sp. subtype 1 NandII.</title>
        <authorList>
            <person name="Gentekaki E."/>
            <person name="Curtis B."/>
            <person name="Stairs C."/>
            <person name="Eme L."/>
            <person name="Herman E."/>
            <person name="Klimes V."/>
            <person name="Arias M.C."/>
            <person name="Elias M."/>
            <person name="Hilliou F."/>
            <person name="Klute M."/>
            <person name="Malik S.-B."/>
            <person name="Pightling A."/>
            <person name="Rachubinski R."/>
            <person name="Salas D."/>
            <person name="Schlacht A."/>
            <person name="Suga H."/>
            <person name="Archibald J."/>
            <person name="Ball S.G."/>
            <person name="Clark G."/>
            <person name="Dacks J."/>
            <person name="Van Der Giezen M."/>
            <person name="Tsaousis A."/>
            <person name="Roger A."/>
        </authorList>
    </citation>
    <scope>NUCLEOTIDE SEQUENCE [LARGE SCALE GENOMIC DNA]</scope>
    <source>
        <strain evidence="10">ATCC 50177 / NandII</strain>
    </source>
</reference>
<evidence type="ECO:0000256" key="4">
    <source>
        <dbReference type="ARBA" id="ARBA00022801"/>
    </source>
</evidence>
<dbReference type="EMBL" id="LXWW01000528">
    <property type="protein sequence ID" value="OAO12678.1"/>
    <property type="molecule type" value="Genomic_DNA"/>
</dbReference>
<sequence length="261" mass="28933">MAEVQSVVIDNGSGMCKAGFAGDDAPRAVFPSIVGRPKHPVYMVGMENKDHFVGDEAESKRGVLNLKYPIEHGITILSERGYSLVSTAEREIARDMKEKLCYVAMDFDKEMKLAEESSVVEKSYEMPDGNIVTIGNERFRVPEALFNPSMLGKELRHGGIHDATYTTIMKCDVDIRKELYANVVLSGGSTMFPGIGERMQKELLALAPPSIKVKVLASPERKYMVWVGGSLLACLSSFQNMWIAKSEYDEAGPTIVHRKCF</sequence>
<comment type="caution">
    <text evidence="9">The sequence shown here is derived from an EMBL/GenBank/DDBJ whole genome shotgun (WGS) entry which is preliminary data.</text>
</comment>
<evidence type="ECO:0000256" key="1">
    <source>
        <dbReference type="ARBA" id="ARBA00004245"/>
    </source>
</evidence>
<dbReference type="InterPro" id="IPR004001">
    <property type="entry name" value="Actin_CS"/>
</dbReference>
<gene>
    <name evidence="9" type="ORF">AV274_5676</name>
</gene>
<dbReference type="PANTHER" id="PTHR11937">
    <property type="entry name" value="ACTIN"/>
    <property type="match status" value="1"/>
</dbReference>
<dbReference type="InterPro" id="IPR004000">
    <property type="entry name" value="Actin"/>
</dbReference>
<dbReference type="FunFam" id="3.30.420.40:FF:000404">
    <property type="entry name" value="Major actin"/>
    <property type="match status" value="1"/>
</dbReference>
<dbReference type="PROSITE" id="PS00432">
    <property type="entry name" value="ACTINS_2"/>
    <property type="match status" value="1"/>
</dbReference>
<comment type="similarity">
    <text evidence="8">Belongs to the actin family.</text>
</comment>
<dbReference type="GO" id="GO:0005524">
    <property type="term" value="F:ATP binding"/>
    <property type="evidence" value="ECO:0007669"/>
    <property type="project" value="UniProtKB-KW"/>
</dbReference>
<dbReference type="GO" id="GO:0005856">
    <property type="term" value="C:cytoskeleton"/>
    <property type="evidence" value="ECO:0007669"/>
    <property type="project" value="UniProtKB-SubCell"/>
</dbReference>
<accession>A0A196S6K5</accession>
<dbReference type="GO" id="GO:0016787">
    <property type="term" value="F:hydrolase activity"/>
    <property type="evidence" value="ECO:0007669"/>
    <property type="project" value="UniProtKB-KW"/>
</dbReference>
<dbReference type="AlphaFoldDB" id="A0A196S6K5"/>
<keyword evidence="5" id="KW-0067">ATP-binding</keyword>
<protein>
    <submittedName>
        <fullName evidence="9">Actin</fullName>
    </submittedName>
</protein>
<evidence type="ECO:0000313" key="9">
    <source>
        <dbReference type="EMBL" id="OAO12678.1"/>
    </source>
</evidence>
<dbReference type="PRINTS" id="PR00190">
    <property type="entry name" value="ACTIN"/>
</dbReference>
<dbReference type="Gene3D" id="3.90.640.10">
    <property type="entry name" value="Actin, Chain A, domain 4"/>
    <property type="match status" value="1"/>
</dbReference>